<dbReference type="Gene3D" id="3.40.50.620">
    <property type="entry name" value="HUPs"/>
    <property type="match status" value="1"/>
</dbReference>
<evidence type="ECO:0000256" key="8">
    <source>
        <dbReference type="ARBA" id="ARBA00022840"/>
    </source>
</evidence>
<dbReference type="Proteomes" id="UP000232145">
    <property type="component" value="Unassembled WGS sequence"/>
</dbReference>
<keyword evidence="5 11" id="KW-0808">Transferase</keyword>
<sequence length="203" mass="23081">MEVLFFGGSFNPPHLGHRHVIETISKSYPKALLYICPNFVSPLKEDGKEFSAEVIWKLCITEFEGLLSKNVILWDEEIKKQNTSYTIDSLKTLQTLYPHSKISLVIGEDNLGSFDKWKSYLEILSITEKIIVVRRNTPYPKDVPIPIVFPPSKVKVLSNPVLPISSTEIRQIIQGNFNTEYLLPKTKELVLKYLTTTNKGGSL</sequence>
<evidence type="ECO:0000256" key="4">
    <source>
        <dbReference type="ARBA" id="ARBA00022642"/>
    </source>
</evidence>
<gene>
    <name evidence="11 13" type="primary">nadD</name>
    <name evidence="13" type="ORF">CH364_07815</name>
</gene>
<dbReference type="InterPro" id="IPR005248">
    <property type="entry name" value="NadD/NMNAT"/>
</dbReference>
<evidence type="ECO:0000313" key="14">
    <source>
        <dbReference type="Proteomes" id="UP000232145"/>
    </source>
</evidence>
<dbReference type="UniPathway" id="UPA00253">
    <property type="reaction ID" value="UER00332"/>
</dbReference>
<dbReference type="EMBL" id="NPDX01000001">
    <property type="protein sequence ID" value="PJZ86071.1"/>
    <property type="molecule type" value="Genomic_DNA"/>
</dbReference>
<evidence type="ECO:0000256" key="5">
    <source>
        <dbReference type="ARBA" id="ARBA00022679"/>
    </source>
</evidence>
<dbReference type="EC" id="2.7.7.18" evidence="11"/>
<evidence type="ECO:0000256" key="6">
    <source>
        <dbReference type="ARBA" id="ARBA00022695"/>
    </source>
</evidence>
<dbReference type="InterPro" id="IPR014729">
    <property type="entry name" value="Rossmann-like_a/b/a_fold"/>
</dbReference>
<reference evidence="13 14" key="1">
    <citation type="submission" date="2017-07" db="EMBL/GenBank/DDBJ databases">
        <title>Leptospira spp. isolated from tropical soils.</title>
        <authorList>
            <person name="Thibeaux R."/>
            <person name="Iraola G."/>
            <person name="Ferres I."/>
            <person name="Bierque E."/>
            <person name="Girault D."/>
            <person name="Soupe-Gilbert M.-E."/>
            <person name="Picardeau M."/>
            <person name="Goarant C."/>
        </authorList>
    </citation>
    <scope>NUCLEOTIDE SEQUENCE [LARGE SCALE GENOMIC DNA]</scope>
    <source>
        <strain evidence="13 14">FH2-B-A1</strain>
    </source>
</reference>
<proteinExistence type="inferred from homology"/>
<evidence type="ECO:0000256" key="9">
    <source>
        <dbReference type="ARBA" id="ARBA00023027"/>
    </source>
</evidence>
<comment type="function">
    <text evidence="1 11">Catalyzes the reversible adenylation of nicotinate mononucleotide (NaMN) to nicotinic acid adenine dinucleotide (NaAD).</text>
</comment>
<keyword evidence="9 11" id="KW-0520">NAD</keyword>
<dbReference type="HAMAP" id="MF_00244">
    <property type="entry name" value="NaMN_adenylyltr"/>
    <property type="match status" value="1"/>
</dbReference>
<evidence type="ECO:0000256" key="3">
    <source>
        <dbReference type="ARBA" id="ARBA00009014"/>
    </source>
</evidence>
<dbReference type="GO" id="GO:0004515">
    <property type="term" value="F:nicotinate-nucleotide adenylyltransferase activity"/>
    <property type="evidence" value="ECO:0007669"/>
    <property type="project" value="UniProtKB-UniRule"/>
</dbReference>
<accession>A0A2N0APH2</accession>
<evidence type="ECO:0000313" key="13">
    <source>
        <dbReference type="EMBL" id="PJZ86071.1"/>
    </source>
</evidence>
<dbReference type="NCBIfam" id="TIGR00482">
    <property type="entry name" value="nicotinate (nicotinamide) nucleotide adenylyltransferase"/>
    <property type="match status" value="1"/>
</dbReference>
<dbReference type="CDD" id="cd02165">
    <property type="entry name" value="NMNAT"/>
    <property type="match status" value="1"/>
</dbReference>
<evidence type="ECO:0000256" key="2">
    <source>
        <dbReference type="ARBA" id="ARBA00005019"/>
    </source>
</evidence>
<evidence type="ECO:0000256" key="1">
    <source>
        <dbReference type="ARBA" id="ARBA00002324"/>
    </source>
</evidence>
<dbReference type="PANTHER" id="PTHR39321">
    <property type="entry name" value="NICOTINATE-NUCLEOTIDE ADENYLYLTRANSFERASE-RELATED"/>
    <property type="match status" value="1"/>
</dbReference>
<keyword evidence="4 11" id="KW-0662">Pyridine nucleotide biosynthesis</keyword>
<dbReference type="PANTHER" id="PTHR39321:SF3">
    <property type="entry name" value="PHOSPHOPANTETHEINE ADENYLYLTRANSFERASE"/>
    <property type="match status" value="1"/>
</dbReference>
<keyword evidence="8 11" id="KW-0067">ATP-binding</keyword>
<keyword evidence="6 11" id="KW-0548">Nucleotidyltransferase</keyword>
<name>A0A2N0APH2_9LEPT</name>
<comment type="pathway">
    <text evidence="2 11">Cofactor biosynthesis; NAD(+) biosynthesis; deamido-NAD(+) from nicotinate D-ribonucleotide: step 1/1.</text>
</comment>
<dbReference type="OrthoDB" id="5295945at2"/>
<dbReference type="SUPFAM" id="SSF52374">
    <property type="entry name" value="Nucleotidylyl transferase"/>
    <property type="match status" value="1"/>
</dbReference>
<dbReference type="InterPro" id="IPR004821">
    <property type="entry name" value="Cyt_trans-like"/>
</dbReference>
<organism evidence="13 14">
    <name type="scientific">Leptospira harrisiae</name>
    <dbReference type="NCBI Taxonomy" id="2023189"/>
    <lineage>
        <taxon>Bacteria</taxon>
        <taxon>Pseudomonadati</taxon>
        <taxon>Spirochaetota</taxon>
        <taxon>Spirochaetia</taxon>
        <taxon>Leptospirales</taxon>
        <taxon>Leptospiraceae</taxon>
        <taxon>Leptospira</taxon>
    </lineage>
</organism>
<evidence type="ECO:0000256" key="7">
    <source>
        <dbReference type="ARBA" id="ARBA00022741"/>
    </source>
</evidence>
<evidence type="ECO:0000256" key="10">
    <source>
        <dbReference type="ARBA" id="ARBA00048721"/>
    </source>
</evidence>
<keyword evidence="14" id="KW-1185">Reference proteome</keyword>
<comment type="caution">
    <text evidence="13">The sequence shown here is derived from an EMBL/GenBank/DDBJ whole genome shotgun (WGS) entry which is preliminary data.</text>
</comment>
<feature type="domain" description="Cytidyltransferase-like" evidence="12">
    <location>
        <begin position="5"/>
        <end position="171"/>
    </location>
</feature>
<dbReference type="RefSeq" id="WP_100742971.1">
    <property type="nucleotide sequence ID" value="NZ_NPDW01000001.1"/>
</dbReference>
<dbReference type="GO" id="GO:0005524">
    <property type="term" value="F:ATP binding"/>
    <property type="evidence" value="ECO:0007669"/>
    <property type="project" value="UniProtKB-KW"/>
</dbReference>
<comment type="similarity">
    <text evidence="3 11">Belongs to the NadD family.</text>
</comment>
<dbReference type="Pfam" id="PF01467">
    <property type="entry name" value="CTP_transf_like"/>
    <property type="match status" value="1"/>
</dbReference>
<dbReference type="AlphaFoldDB" id="A0A2N0APH2"/>
<evidence type="ECO:0000256" key="11">
    <source>
        <dbReference type="HAMAP-Rule" id="MF_00244"/>
    </source>
</evidence>
<evidence type="ECO:0000259" key="12">
    <source>
        <dbReference type="Pfam" id="PF01467"/>
    </source>
</evidence>
<dbReference type="NCBIfam" id="TIGR00125">
    <property type="entry name" value="cyt_tran_rel"/>
    <property type="match status" value="1"/>
</dbReference>
<dbReference type="GO" id="GO:0009435">
    <property type="term" value="P:NAD+ biosynthetic process"/>
    <property type="evidence" value="ECO:0007669"/>
    <property type="project" value="UniProtKB-UniRule"/>
</dbReference>
<protein>
    <recommendedName>
        <fullName evidence="11">Probable nicotinate-nucleotide adenylyltransferase</fullName>
        <ecNumber evidence="11">2.7.7.18</ecNumber>
    </recommendedName>
    <alternativeName>
        <fullName evidence="11">Deamido-NAD(+) diphosphorylase</fullName>
    </alternativeName>
    <alternativeName>
        <fullName evidence="11">Deamido-NAD(+) pyrophosphorylase</fullName>
    </alternativeName>
    <alternativeName>
        <fullName evidence="11">Nicotinate mononucleotide adenylyltransferase</fullName>
        <shortName evidence="11">NaMN adenylyltransferase</shortName>
    </alternativeName>
</protein>
<comment type="catalytic activity">
    <reaction evidence="10 11">
        <text>nicotinate beta-D-ribonucleotide + ATP + H(+) = deamido-NAD(+) + diphosphate</text>
        <dbReference type="Rhea" id="RHEA:22860"/>
        <dbReference type="ChEBI" id="CHEBI:15378"/>
        <dbReference type="ChEBI" id="CHEBI:30616"/>
        <dbReference type="ChEBI" id="CHEBI:33019"/>
        <dbReference type="ChEBI" id="CHEBI:57502"/>
        <dbReference type="ChEBI" id="CHEBI:58437"/>
        <dbReference type="EC" id="2.7.7.18"/>
    </reaction>
</comment>
<keyword evidence="7 11" id="KW-0547">Nucleotide-binding</keyword>